<evidence type="ECO:0000256" key="9">
    <source>
        <dbReference type="ARBA" id="ARBA00046432"/>
    </source>
</evidence>
<evidence type="ECO:0000256" key="6">
    <source>
        <dbReference type="ARBA" id="ARBA00043898"/>
    </source>
</evidence>
<keyword evidence="3" id="KW-0963">Cytoplasm</keyword>
<gene>
    <name evidence="11" type="ORF">CINCED_3A002649</name>
</gene>
<dbReference type="PANTHER" id="PTHR45860">
    <property type="entry name" value="TRANSLATION INITIATION FACTOR EIF-2B SUBUNIT ALPHA"/>
    <property type="match status" value="1"/>
</dbReference>
<evidence type="ECO:0000256" key="3">
    <source>
        <dbReference type="ARBA" id="ARBA00022490"/>
    </source>
</evidence>
<comment type="similarity">
    <text evidence="2 10">Belongs to the eIF-2B alpha/beta/delta subunits family.</text>
</comment>
<dbReference type="FunFam" id="3.40.50.10470:FF:000001">
    <property type="entry name" value="Translation initiation factor eIF-2B subunit alpha"/>
    <property type="match status" value="1"/>
</dbReference>
<reference evidence="11 12" key="1">
    <citation type="submission" date="2019-08" db="EMBL/GenBank/DDBJ databases">
        <authorList>
            <person name="Alioto T."/>
            <person name="Alioto T."/>
            <person name="Gomez Garrido J."/>
        </authorList>
    </citation>
    <scope>NUCLEOTIDE SEQUENCE [LARGE SCALE GENOMIC DNA]</scope>
</reference>
<proteinExistence type="inferred from homology"/>
<organism evidence="11 12">
    <name type="scientific">Cinara cedri</name>
    <dbReference type="NCBI Taxonomy" id="506608"/>
    <lineage>
        <taxon>Eukaryota</taxon>
        <taxon>Metazoa</taxon>
        <taxon>Ecdysozoa</taxon>
        <taxon>Arthropoda</taxon>
        <taxon>Hexapoda</taxon>
        <taxon>Insecta</taxon>
        <taxon>Pterygota</taxon>
        <taxon>Neoptera</taxon>
        <taxon>Paraneoptera</taxon>
        <taxon>Hemiptera</taxon>
        <taxon>Sternorrhyncha</taxon>
        <taxon>Aphidomorpha</taxon>
        <taxon>Aphidoidea</taxon>
        <taxon>Aphididae</taxon>
        <taxon>Lachninae</taxon>
        <taxon>Cinara</taxon>
    </lineage>
</organism>
<dbReference type="Proteomes" id="UP000325440">
    <property type="component" value="Unassembled WGS sequence"/>
</dbReference>
<evidence type="ECO:0000256" key="8">
    <source>
        <dbReference type="ARBA" id="ARBA00044236"/>
    </source>
</evidence>
<dbReference type="AlphaFoldDB" id="A0A5E4NJR6"/>
<evidence type="ECO:0000256" key="10">
    <source>
        <dbReference type="RuleBase" id="RU003814"/>
    </source>
</evidence>
<comment type="subcellular location">
    <subcellularLocation>
        <location evidence="1">Cytoplasm</location>
        <location evidence="1">Cytosol</location>
    </subcellularLocation>
</comment>
<dbReference type="InterPro" id="IPR000649">
    <property type="entry name" value="IF-2B-related"/>
</dbReference>
<keyword evidence="4 11" id="KW-0396">Initiation factor</keyword>
<keyword evidence="12" id="KW-1185">Reference proteome</keyword>
<comment type="function">
    <text evidence="6">Acts as a component of the translation initiation factor 2B (eIF2B) complex, which catalyzes the exchange of GDP for GTP on eukaryotic initiation factor 2 (eIF2) gamma subunit. Its guanine nucleotide exchange factor activity is repressed when bound to eIF2 complex phosphorylated on the alpha subunit, thereby limiting the amount of methionyl-initiator methionine tRNA available to the ribosome and consequently global translation is repressed.</text>
</comment>
<dbReference type="EMBL" id="CABPRJ010002373">
    <property type="protein sequence ID" value="VVC43925.1"/>
    <property type="molecule type" value="Genomic_DNA"/>
</dbReference>
<evidence type="ECO:0000256" key="5">
    <source>
        <dbReference type="ARBA" id="ARBA00022917"/>
    </source>
</evidence>
<dbReference type="GO" id="GO:0005851">
    <property type="term" value="C:eukaryotic translation initiation factor 2B complex"/>
    <property type="evidence" value="ECO:0007669"/>
    <property type="project" value="TreeGrafter"/>
</dbReference>
<dbReference type="GO" id="GO:0005085">
    <property type="term" value="F:guanyl-nucleotide exchange factor activity"/>
    <property type="evidence" value="ECO:0007669"/>
    <property type="project" value="TreeGrafter"/>
</dbReference>
<dbReference type="InterPro" id="IPR042529">
    <property type="entry name" value="IF_2B-like_C"/>
</dbReference>
<dbReference type="OrthoDB" id="10249309at2759"/>
<name>A0A5E4NJR6_9HEMI</name>
<dbReference type="SUPFAM" id="SSF100950">
    <property type="entry name" value="NagB/RpiA/CoA transferase-like"/>
    <property type="match status" value="1"/>
</dbReference>
<evidence type="ECO:0000313" key="12">
    <source>
        <dbReference type="Proteomes" id="UP000325440"/>
    </source>
</evidence>
<evidence type="ECO:0000256" key="2">
    <source>
        <dbReference type="ARBA" id="ARBA00007251"/>
    </source>
</evidence>
<dbReference type="Pfam" id="PF01008">
    <property type="entry name" value="IF-2B"/>
    <property type="match status" value="1"/>
</dbReference>
<dbReference type="PANTHER" id="PTHR45860:SF1">
    <property type="entry name" value="TRANSLATION INITIATION FACTOR EIF-2B SUBUNIT ALPHA"/>
    <property type="match status" value="1"/>
</dbReference>
<comment type="subunit">
    <text evidence="9">Component of the translation initiation factor 2B (eIF2B) complex which is a heterodecamer of two sets of five different subunits: alpha, beta, gamma, delta and epsilon. Subunits alpha, beta and delta comprise a regulatory subcomplex and subunits epsilon and gamma comprise a catalytic subcomplex. Within the complex, the hexameric regulatory complex resides at the center, with the two heterodimeric catalytic subcomplexes bound on opposite sides.</text>
</comment>
<protein>
    <recommendedName>
        <fullName evidence="7">Translation initiation factor eIF2B subunit alpha</fullName>
    </recommendedName>
    <alternativeName>
        <fullName evidence="8">eIF2B GDP-GTP exchange factor subunit alpha</fullName>
    </alternativeName>
</protein>
<sequence>MLKQEVSQYFSNIMEKEPDVSASIAAISTLLKLLEHDKSETVQELDLNLQSAVEVITNSSYRITGVSSGCALFMRFITFAKLDTITFAECKKVMLDRGKVFLKKLTDARNKVAKITLPYFVDGTNILTHSKSRVVLEAMKLAVNSQKRFHVFVSESSPDKSGIEMYNCLKKLNIPCTLVLDSAVGYIMERVDMVMVGAECVVESGGIINKIGSCTMAICAKEFKKPFYVLTESYKFSRMYPLNQRDLPYNFKYTANNLNDNNLSNAHPTVDYTHPTYISLLFTDLGILMPSAMIIKPGNLLFSRYTFYAKYVVI</sequence>
<evidence type="ECO:0000256" key="7">
    <source>
        <dbReference type="ARBA" id="ARBA00044208"/>
    </source>
</evidence>
<dbReference type="InterPro" id="IPR037171">
    <property type="entry name" value="NagB/RpiA_transferase-like"/>
</dbReference>
<dbReference type="InterPro" id="IPR051501">
    <property type="entry name" value="eIF2B_alpha/beta/delta"/>
</dbReference>
<dbReference type="GO" id="GO:0005829">
    <property type="term" value="C:cytosol"/>
    <property type="evidence" value="ECO:0007669"/>
    <property type="project" value="UniProtKB-SubCell"/>
</dbReference>
<evidence type="ECO:0000256" key="1">
    <source>
        <dbReference type="ARBA" id="ARBA00004514"/>
    </source>
</evidence>
<dbReference type="Gene3D" id="1.20.120.1070">
    <property type="entry name" value="Translation initiation factor eIF-2B, N-terminal domain"/>
    <property type="match status" value="1"/>
</dbReference>
<keyword evidence="5" id="KW-0648">Protein biosynthesis</keyword>
<accession>A0A5E4NJR6</accession>
<dbReference type="InterPro" id="IPR042528">
    <property type="entry name" value="elF-2B_alpha_N"/>
</dbReference>
<evidence type="ECO:0000313" key="11">
    <source>
        <dbReference type="EMBL" id="VVC43925.1"/>
    </source>
</evidence>
<dbReference type="GO" id="GO:0003743">
    <property type="term" value="F:translation initiation factor activity"/>
    <property type="evidence" value="ECO:0007669"/>
    <property type="project" value="UniProtKB-KW"/>
</dbReference>
<evidence type="ECO:0000256" key="4">
    <source>
        <dbReference type="ARBA" id="ARBA00022540"/>
    </source>
</evidence>
<dbReference type="Gene3D" id="3.40.50.10470">
    <property type="entry name" value="Translation initiation factor eif-2b, domain 2"/>
    <property type="match status" value="1"/>
</dbReference>